<dbReference type="Gene3D" id="3.20.20.210">
    <property type="match status" value="1"/>
</dbReference>
<sequence length="351" mass="38693">MPVGTTCIGAYPKPDFIQLPDWFNIPAGPDTADPTMGWAAALAALGPEAEAVIERGVSQVVSDQIDAGIDVPTDGEVPRENYIHYHCRHIEGIDFSQLTRKELRGGTYAANLPTIVSSVRARDEFLVRDWRRAQVCTERPVKMTMPGPMTISDTTADTHYQDPVRLGADLAAALNHEVRALAQAGCRHIQIDEPLFARKPDQALAYGFENLERAFHGCPKGVVRTVHMCCGYPDRLDNPDYPKADPDSYRRIASTIEDSTIDAVSLEDAHRHNDLSLLESFQVTTVILGVVTIAKRRVEEVDEIRSRLLSALEHIDRERLMAAPDCGLGLLGRDLARAKLKNLTQAAHSIA</sequence>
<dbReference type="InterPro" id="IPR002629">
    <property type="entry name" value="Met_Synth_C/arc"/>
</dbReference>
<dbReference type="EMBL" id="UINC01018597">
    <property type="protein sequence ID" value="SVA78255.1"/>
    <property type="molecule type" value="Genomic_DNA"/>
</dbReference>
<evidence type="ECO:0000313" key="5">
    <source>
        <dbReference type="EMBL" id="SVA78255.1"/>
    </source>
</evidence>
<evidence type="ECO:0000256" key="1">
    <source>
        <dbReference type="ARBA" id="ARBA00001947"/>
    </source>
</evidence>
<dbReference type="AlphaFoldDB" id="A0A381YMN0"/>
<evidence type="ECO:0000256" key="3">
    <source>
        <dbReference type="ARBA" id="ARBA00022833"/>
    </source>
</evidence>
<dbReference type="CDD" id="cd03311">
    <property type="entry name" value="CIMS_C_terminal_like"/>
    <property type="match status" value="1"/>
</dbReference>
<proteinExistence type="predicted"/>
<dbReference type="GO" id="GO:0003871">
    <property type="term" value="F:5-methyltetrahydropteroyltriglutamate-homocysteine S-methyltransferase activity"/>
    <property type="evidence" value="ECO:0007669"/>
    <property type="project" value="InterPro"/>
</dbReference>
<feature type="domain" description="Cobalamin-independent methionine synthase MetE C-terminal/archaeal" evidence="4">
    <location>
        <begin position="48"/>
        <end position="196"/>
    </location>
</feature>
<dbReference type="PANTHER" id="PTHR30519">
    <property type="entry name" value="5-METHYLTETRAHYDROPTEROYLTRIGLUTAMATE--HOMOCYSTEINE METHYLTRANSFERASE"/>
    <property type="match status" value="1"/>
</dbReference>
<keyword evidence="2" id="KW-0479">Metal-binding</keyword>
<evidence type="ECO:0000256" key="2">
    <source>
        <dbReference type="ARBA" id="ARBA00022723"/>
    </source>
</evidence>
<reference evidence="5" key="1">
    <citation type="submission" date="2018-05" db="EMBL/GenBank/DDBJ databases">
        <authorList>
            <person name="Lanie J.A."/>
            <person name="Ng W.-L."/>
            <person name="Kazmierczak K.M."/>
            <person name="Andrzejewski T.M."/>
            <person name="Davidsen T.M."/>
            <person name="Wayne K.J."/>
            <person name="Tettelin H."/>
            <person name="Glass J.I."/>
            <person name="Rusch D."/>
            <person name="Podicherti R."/>
            <person name="Tsui H.-C.T."/>
            <person name="Winkler M.E."/>
        </authorList>
    </citation>
    <scope>NUCLEOTIDE SEQUENCE</scope>
</reference>
<dbReference type="InterPro" id="IPR038071">
    <property type="entry name" value="UROD/MetE-like_sf"/>
</dbReference>
<feature type="domain" description="Cobalamin-independent methionine synthase MetE C-terminal/archaeal" evidence="4">
    <location>
        <begin position="251"/>
        <end position="348"/>
    </location>
</feature>
<protein>
    <recommendedName>
        <fullName evidence="4">Cobalamin-independent methionine synthase MetE C-terminal/archaeal domain-containing protein</fullName>
    </recommendedName>
</protein>
<dbReference type="GO" id="GO:0009086">
    <property type="term" value="P:methionine biosynthetic process"/>
    <property type="evidence" value="ECO:0007669"/>
    <property type="project" value="InterPro"/>
</dbReference>
<gene>
    <name evidence="5" type="ORF">METZ01_LOCUS131109</name>
</gene>
<comment type="cofactor">
    <cofactor evidence="1">
        <name>Zn(2+)</name>
        <dbReference type="ChEBI" id="CHEBI:29105"/>
    </cofactor>
</comment>
<accession>A0A381YMN0</accession>
<name>A0A381YMN0_9ZZZZ</name>
<keyword evidence="3" id="KW-0862">Zinc</keyword>
<organism evidence="5">
    <name type="scientific">marine metagenome</name>
    <dbReference type="NCBI Taxonomy" id="408172"/>
    <lineage>
        <taxon>unclassified sequences</taxon>
        <taxon>metagenomes</taxon>
        <taxon>ecological metagenomes</taxon>
    </lineage>
</organism>
<dbReference type="GO" id="GO:0008270">
    <property type="term" value="F:zinc ion binding"/>
    <property type="evidence" value="ECO:0007669"/>
    <property type="project" value="InterPro"/>
</dbReference>
<dbReference type="Pfam" id="PF01717">
    <property type="entry name" value="Meth_synt_2"/>
    <property type="match status" value="2"/>
</dbReference>
<evidence type="ECO:0000259" key="4">
    <source>
        <dbReference type="Pfam" id="PF01717"/>
    </source>
</evidence>
<dbReference type="SUPFAM" id="SSF51726">
    <property type="entry name" value="UROD/MetE-like"/>
    <property type="match status" value="1"/>
</dbReference>